<dbReference type="GO" id="GO:0016787">
    <property type="term" value="F:hydrolase activity"/>
    <property type="evidence" value="ECO:0007669"/>
    <property type="project" value="InterPro"/>
</dbReference>
<dbReference type="RefSeq" id="WP_150418167.1">
    <property type="nucleotide sequence ID" value="NZ_VYRZ01000001.1"/>
</dbReference>
<dbReference type="InterPro" id="IPR008334">
    <property type="entry name" value="5'-Nucleotdase_C"/>
</dbReference>
<proteinExistence type="predicted"/>
<dbReference type="InterPro" id="IPR036907">
    <property type="entry name" value="5'-Nucleotdase_C_sf"/>
</dbReference>
<dbReference type="Pfam" id="PF02872">
    <property type="entry name" value="5_nucleotid_C"/>
    <property type="match status" value="1"/>
</dbReference>
<evidence type="ECO:0000259" key="7">
    <source>
        <dbReference type="Pfam" id="PF22494"/>
    </source>
</evidence>
<evidence type="ECO:0000259" key="6">
    <source>
        <dbReference type="Pfam" id="PF02872"/>
    </source>
</evidence>
<dbReference type="InterPro" id="IPR052956">
    <property type="entry name" value="Mesenchyme-surface_protein"/>
</dbReference>
<dbReference type="InterPro" id="IPR055188">
    <property type="entry name" value="Choice_anch_I"/>
</dbReference>
<dbReference type="SUPFAM" id="SSF55816">
    <property type="entry name" value="5'-nucleotidase (syn. UDP-sugar hydrolase), C-terminal domain"/>
    <property type="match status" value="1"/>
</dbReference>
<evidence type="ECO:0000256" key="3">
    <source>
        <dbReference type="SAM" id="Phobius"/>
    </source>
</evidence>
<dbReference type="InterPro" id="IPR011048">
    <property type="entry name" value="Haem_d1_sf"/>
</dbReference>
<name>A0A5J5IW95_9MICO</name>
<feature type="domain" description="Calcineurin-like phosphoesterase" evidence="5">
    <location>
        <begin position="585"/>
        <end position="811"/>
    </location>
</feature>
<dbReference type="GO" id="GO:0009166">
    <property type="term" value="P:nucleotide catabolic process"/>
    <property type="evidence" value="ECO:0007669"/>
    <property type="project" value="InterPro"/>
</dbReference>
<dbReference type="AlphaFoldDB" id="A0A5J5IW95"/>
<keyword evidence="3" id="KW-0812">Transmembrane</keyword>
<dbReference type="Gene3D" id="3.90.780.10">
    <property type="entry name" value="5'-Nucleotidase, C-terminal domain"/>
    <property type="match status" value="1"/>
</dbReference>
<comment type="caution">
    <text evidence="8">The sequence shown here is derived from an EMBL/GenBank/DDBJ whole genome shotgun (WGS) entry which is preliminary data.</text>
</comment>
<feature type="signal peptide" evidence="4">
    <location>
        <begin position="1"/>
        <end position="36"/>
    </location>
</feature>
<dbReference type="Gene3D" id="2.130.10.10">
    <property type="entry name" value="YVTN repeat-like/Quinoprotein amine dehydrogenase"/>
    <property type="match status" value="1"/>
</dbReference>
<dbReference type="Pfam" id="PF22494">
    <property type="entry name" value="choice_anch_I"/>
    <property type="match status" value="1"/>
</dbReference>
<dbReference type="SUPFAM" id="SSF56300">
    <property type="entry name" value="Metallo-dependent phosphatases"/>
    <property type="match status" value="1"/>
</dbReference>
<feature type="domain" description="Choice-of-anchor I" evidence="7">
    <location>
        <begin position="69"/>
        <end position="569"/>
    </location>
</feature>
<evidence type="ECO:0000256" key="1">
    <source>
        <dbReference type="ARBA" id="ARBA00022729"/>
    </source>
</evidence>
<keyword evidence="9" id="KW-1185">Reference proteome</keyword>
<keyword evidence="3" id="KW-0472">Membrane</keyword>
<feature type="domain" description="5'-Nucleotidase C-terminal" evidence="6">
    <location>
        <begin position="890"/>
        <end position="1063"/>
    </location>
</feature>
<feature type="region of interest" description="Disordered" evidence="2">
    <location>
        <begin position="460"/>
        <end position="480"/>
    </location>
</feature>
<feature type="transmembrane region" description="Helical" evidence="3">
    <location>
        <begin position="1250"/>
        <end position="1272"/>
    </location>
</feature>
<dbReference type="PANTHER" id="PTHR46928">
    <property type="entry name" value="MESENCHYME-SPECIFIC CELL SURFACE GLYCOPROTEIN"/>
    <property type="match status" value="1"/>
</dbReference>
<reference evidence="9" key="1">
    <citation type="submission" date="2019-09" db="EMBL/GenBank/DDBJ databases">
        <title>Mumia zhuanghuii sp. nov. isolated from the intestinal contents of plateau pika (Ochotona curzoniae) in the Qinghai-Tibet plateau of China.</title>
        <authorList>
            <person name="Tian Z."/>
        </authorList>
    </citation>
    <scope>NUCLEOTIDE SEQUENCE [LARGE SCALE GENOMIC DNA]</scope>
    <source>
        <strain evidence="9">DSM 25564</strain>
    </source>
</reference>
<dbReference type="Proteomes" id="UP000327039">
    <property type="component" value="Unassembled WGS sequence"/>
</dbReference>
<dbReference type="InterPro" id="IPR006179">
    <property type="entry name" value="5_nucleotidase/apyrase"/>
</dbReference>
<evidence type="ECO:0000256" key="2">
    <source>
        <dbReference type="SAM" id="MobiDB-lite"/>
    </source>
</evidence>
<accession>A0A5J5IW95</accession>
<evidence type="ECO:0000256" key="4">
    <source>
        <dbReference type="SAM" id="SignalP"/>
    </source>
</evidence>
<feature type="compositionally biased region" description="Basic and acidic residues" evidence="2">
    <location>
        <begin position="463"/>
        <end position="475"/>
    </location>
</feature>
<sequence length="1278" mass="131581">MPSPARNRTVPRTVAAVATAALTCTLALTPLAAASAAVVPSPISDAAAGAALKLTPIGSHDTGVFDESAAEIVQSYRDRLYVVNAQAGSVTVLDNSDPTEPTELFSLADTGTANSLAIRDDGLGVIAFEADDKTANGSLVFFDANADAPQRARLGAVTVGALPDMVTISKDGAYAVVANEGEPAGDFSVDPEGSIGIVTLPKTVSAPAQSAVRIAGFGAFEEDGAKKLHDNVRVFGPDVAAPDQGDKPLSANRVSRNLEPEYITVDGTTAYAALQEANAIAVIDLPRAEVTSILPLRFTDHGLAGNGFDASDRGGVIDIKPHPGVKGIPMPDGIASYSAAVAGKTATYLVTANEGDAREWGDYEEPARVKDLGKDGLAPVCADSELATQLGDNDLGRLNVSIEEGLRTGPDGTPCYGELYAFGGRSFSIWGTDGTRVFDSGDQFERILARVAPQYFNSNHSEANLKGRSDDKGPEPENVAIGTIDDRTYAFIVFERVGGVMVYDITDPTAASYVTYVNNRDFSAKPGTPEAGDLGPEGVQFIGAQRSPTGQPLLVTGSEVSGTTTVYAIDRLVGGAPATQPDIQVLTINDFHGRLVQESNGVAGASVLAGAIEKYRQQNENTLFVSAGDNIGASAFESFIDDDNPTIDALKTAGLDVSAVGNHEFDRGFADLTDRVIPRFEGDENADAFSDFALGANVYVAGTDEHALKPYTIKEVDGTRVAFVGTVTEQTAGMVSPQGIAGIEFRDQVASANEAAAAAKKEGAAVVVLLSHEGSAGSDCAAIATESGDFGDIVRGASADIDAIVSAHTHQKYACEIGGRPVIQAHQYGTTLGTLDIELTDAGELESITGGTVSLYNQTLGQYIAYPQADTKAVVDRAVTVAEEKGRVQVGTITADILRGKTASGSEDRGIHSTLGNTVADVYLWATTQNPNYGGQKAEVAFMNPGGLRADLLYGTDGGAMSYREVANVQPFANTLVTLELTPAQIKQALEEQWQPDGASRAKLALGVSKGFTFEYDPAASRGQHIRSMQLNGEQLAPEDTTTKIRVVTNSFLAGGGDNFASLATGTGVADSGQVDLQATVEFFAAVGPVAPAPLGRAYLVGAQPPVEQPGFPGPGAPGENPGEGEPGEGENPGENPGGGPGAGEPAQPWALVALGSSTVAQGGSLTATVSGLEPGQRIDATLFSEPLVVSGIPAADANGRLSFTVSIPRDFAVGAHRLVITSGALAPIEVGVTVTAAAPTGQLANSGGALPMGIALAAGLALVAGGVLVGARRRRVS</sequence>
<feature type="chain" id="PRO_5038334974" evidence="4">
    <location>
        <begin position="37"/>
        <end position="1278"/>
    </location>
</feature>
<gene>
    <name evidence="8" type="ORF">F6B42_03395</name>
</gene>
<organism evidence="8 9">
    <name type="scientific">Microbacterium radiodurans</name>
    <dbReference type="NCBI Taxonomy" id="661398"/>
    <lineage>
        <taxon>Bacteria</taxon>
        <taxon>Bacillati</taxon>
        <taxon>Actinomycetota</taxon>
        <taxon>Actinomycetes</taxon>
        <taxon>Micrococcales</taxon>
        <taxon>Microbacteriaceae</taxon>
        <taxon>Microbacterium</taxon>
    </lineage>
</organism>
<evidence type="ECO:0000259" key="5">
    <source>
        <dbReference type="Pfam" id="PF00149"/>
    </source>
</evidence>
<dbReference type="PANTHER" id="PTHR46928:SF1">
    <property type="entry name" value="MESENCHYME-SPECIFIC CELL SURFACE GLYCOPROTEIN"/>
    <property type="match status" value="1"/>
</dbReference>
<keyword evidence="3" id="KW-1133">Transmembrane helix</keyword>
<dbReference type="NCBIfam" id="NF038117">
    <property type="entry name" value="choice_anch_I"/>
    <property type="match status" value="1"/>
</dbReference>
<dbReference type="PRINTS" id="PR01607">
    <property type="entry name" value="APYRASEFAMLY"/>
</dbReference>
<protein>
    <submittedName>
        <fullName evidence="8">Bifunctional metallophosphatase/5'-nucleotidase</fullName>
    </submittedName>
</protein>
<dbReference type="EMBL" id="VYRZ01000001">
    <property type="protein sequence ID" value="KAA9089536.1"/>
    <property type="molecule type" value="Genomic_DNA"/>
</dbReference>
<feature type="region of interest" description="Disordered" evidence="2">
    <location>
        <begin position="1104"/>
        <end position="1148"/>
    </location>
</feature>
<evidence type="ECO:0000313" key="8">
    <source>
        <dbReference type="EMBL" id="KAA9089536.1"/>
    </source>
</evidence>
<dbReference type="Pfam" id="PF00149">
    <property type="entry name" value="Metallophos"/>
    <property type="match status" value="1"/>
</dbReference>
<dbReference type="Gene3D" id="3.60.21.10">
    <property type="match status" value="1"/>
</dbReference>
<keyword evidence="1 4" id="KW-0732">Signal</keyword>
<dbReference type="OrthoDB" id="1016457at2"/>
<evidence type="ECO:0000313" key="9">
    <source>
        <dbReference type="Proteomes" id="UP000327039"/>
    </source>
</evidence>
<dbReference type="SUPFAM" id="SSF51004">
    <property type="entry name" value="C-terminal (heme d1) domain of cytochrome cd1-nitrite reductase"/>
    <property type="match status" value="1"/>
</dbReference>
<dbReference type="InterPro" id="IPR029052">
    <property type="entry name" value="Metallo-depent_PP-like"/>
</dbReference>
<dbReference type="InterPro" id="IPR004843">
    <property type="entry name" value="Calcineurin-like_PHP"/>
</dbReference>
<dbReference type="InterPro" id="IPR015943">
    <property type="entry name" value="WD40/YVTN_repeat-like_dom_sf"/>
</dbReference>